<evidence type="ECO:0000313" key="3">
    <source>
        <dbReference type="Proteomes" id="UP000076154"/>
    </source>
</evidence>
<comment type="caution">
    <text evidence="2">The sequence shown here is derived from an EMBL/GenBank/DDBJ whole genome shotgun (WGS) entry which is preliminary data.</text>
</comment>
<gene>
    <name evidence="2" type="ORF">Hypma_002730</name>
</gene>
<evidence type="ECO:0000313" key="2">
    <source>
        <dbReference type="EMBL" id="RDB16362.1"/>
    </source>
</evidence>
<accession>A0A369J4N7</accession>
<keyword evidence="3" id="KW-1185">Reference proteome</keyword>
<dbReference type="AlphaFoldDB" id="A0A369J4N7"/>
<feature type="region of interest" description="Disordered" evidence="1">
    <location>
        <begin position="50"/>
        <end position="72"/>
    </location>
</feature>
<name>A0A369J4N7_HYPMA</name>
<dbReference type="EMBL" id="LUEZ02000124">
    <property type="protein sequence ID" value="RDB16362.1"/>
    <property type="molecule type" value="Genomic_DNA"/>
</dbReference>
<protein>
    <submittedName>
        <fullName evidence="2">Uncharacterized protein</fullName>
    </submittedName>
</protein>
<dbReference type="InParanoid" id="A0A369J4N7"/>
<proteinExistence type="predicted"/>
<dbReference type="Proteomes" id="UP000076154">
    <property type="component" value="Unassembled WGS sequence"/>
</dbReference>
<dbReference type="OrthoDB" id="3162439at2759"/>
<reference evidence="2" key="1">
    <citation type="submission" date="2018-04" db="EMBL/GenBank/DDBJ databases">
        <title>Whole genome sequencing of Hypsizygus marmoreus.</title>
        <authorList>
            <person name="Choi I.-G."/>
            <person name="Min B."/>
            <person name="Kim J.-G."/>
            <person name="Kim S."/>
            <person name="Oh Y.-L."/>
            <person name="Kong W.-S."/>
            <person name="Park H."/>
            <person name="Jeong J."/>
            <person name="Song E.-S."/>
        </authorList>
    </citation>
    <scope>NUCLEOTIDE SEQUENCE [LARGE SCALE GENOMIC DNA]</scope>
    <source>
        <strain evidence="2">51987-8</strain>
    </source>
</reference>
<evidence type="ECO:0000256" key="1">
    <source>
        <dbReference type="SAM" id="MobiDB-lite"/>
    </source>
</evidence>
<sequence>MIHKDIVNSVGLIPRRPPFTPSNVIVRTLRLPVSLDGRRANFKANHWNRAADTEANRWTSGQKPKADHPKPQVLRAVEKFSKGGNQSTNVEEV</sequence>
<organism evidence="2 3">
    <name type="scientific">Hypsizygus marmoreus</name>
    <name type="common">White beech mushroom</name>
    <name type="synonym">Agaricus marmoreus</name>
    <dbReference type="NCBI Taxonomy" id="39966"/>
    <lineage>
        <taxon>Eukaryota</taxon>
        <taxon>Fungi</taxon>
        <taxon>Dikarya</taxon>
        <taxon>Basidiomycota</taxon>
        <taxon>Agaricomycotina</taxon>
        <taxon>Agaricomycetes</taxon>
        <taxon>Agaricomycetidae</taxon>
        <taxon>Agaricales</taxon>
        <taxon>Tricholomatineae</taxon>
        <taxon>Lyophyllaceae</taxon>
        <taxon>Hypsizygus</taxon>
    </lineage>
</organism>
<dbReference type="STRING" id="39966.A0A369J4N7"/>